<evidence type="ECO:0000256" key="1">
    <source>
        <dbReference type="SAM" id="MobiDB-lite"/>
    </source>
</evidence>
<dbReference type="AlphaFoldDB" id="A0A8A1LGV0"/>
<dbReference type="EMBL" id="CP069104">
    <property type="protein sequence ID" value="QSS53136.1"/>
    <property type="molecule type" value="Genomic_DNA"/>
</dbReference>
<protein>
    <submittedName>
        <fullName evidence="2">Nitrogen metabolic regulation protein</fullName>
    </submittedName>
</protein>
<proteinExistence type="predicted"/>
<reference evidence="2" key="1">
    <citation type="submission" date="2021-01" db="EMBL/GenBank/DDBJ databases">
        <title>Chromosome-level genome assembly of a human fungal pathogen reveals clustering of transcriptionally co-regulated genes.</title>
        <authorList>
            <person name="Voorhies M."/>
            <person name="Cohen S."/>
            <person name="Shea T.P."/>
            <person name="Petrus S."/>
            <person name="Munoz J.F."/>
            <person name="Poplawski S."/>
            <person name="Goldman W.E."/>
            <person name="Michael T."/>
            <person name="Cuomo C.A."/>
            <person name="Sil A."/>
            <person name="Beyhan S."/>
        </authorList>
    </citation>
    <scope>NUCLEOTIDE SEQUENCE</scope>
    <source>
        <strain evidence="2">H88</strain>
    </source>
</reference>
<accession>A0A8A1LGV0</accession>
<evidence type="ECO:0000313" key="2">
    <source>
        <dbReference type="EMBL" id="QSS53136.1"/>
    </source>
</evidence>
<name>A0A8A1LGV0_AJEC8</name>
<sequence length="140" mass="16357">MVSLINFSPPLFHPPYLPTSWPHRQNKSFYTASFWPPSWALLSNYRLDLPPINPYAPNQNNRHSQCLWPPSRLPDPRCLGRRLSRACPNPHPRRRHPAGARQLAQRYPLQGASPQQCAVDNNPLRRRKSRLHKHHLAGWR</sequence>
<organism evidence="2 3">
    <name type="scientific">Ajellomyces capsulatus (strain H88)</name>
    <name type="common">Darling's disease fungus</name>
    <name type="synonym">Histoplasma capsulatum</name>
    <dbReference type="NCBI Taxonomy" id="544711"/>
    <lineage>
        <taxon>Eukaryota</taxon>
        <taxon>Fungi</taxon>
        <taxon>Dikarya</taxon>
        <taxon>Ascomycota</taxon>
        <taxon>Pezizomycotina</taxon>
        <taxon>Eurotiomycetes</taxon>
        <taxon>Eurotiomycetidae</taxon>
        <taxon>Onygenales</taxon>
        <taxon>Ajellomycetaceae</taxon>
        <taxon>Histoplasma</taxon>
    </lineage>
</organism>
<gene>
    <name evidence="2" type="ORF">I7I53_00299</name>
</gene>
<feature type="region of interest" description="Disordered" evidence="1">
    <location>
        <begin position="84"/>
        <end position="140"/>
    </location>
</feature>
<dbReference type="VEuPathDB" id="FungiDB:I7I53_00299"/>
<dbReference type="Proteomes" id="UP000663419">
    <property type="component" value="Chromosome 3"/>
</dbReference>
<feature type="compositionally biased region" description="Basic residues" evidence="1">
    <location>
        <begin position="124"/>
        <end position="140"/>
    </location>
</feature>
<evidence type="ECO:0000313" key="3">
    <source>
        <dbReference type="Proteomes" id="UP000663419"/>
    </source>
</evidence>